<reference evidence="2" key="3">
    <citation type="submission" date="2016-06" db="EMBL/GenBank/DDBJ databases">
        <authorList>
            <person name="Olsen C.W."/>
            <person name="Carey S."/>
            <person name="Hinshaw L."/>
            <person name="Karasin A.I."/>
        </authorList>
    </citation>
    <scope>NUCLEOTIDE SEQUENCE [LARGE SCALE GENOMIC DNA]</scope>
    <source>
        <strain evidence="2">PM4</strain>
    </source>
</reference>
<reference evidence="3" key="2">
    <citation type="submission" date="2016-06" db="EMBL/GenBank/DDBJ databases">
        <authorList>
            <person name="Toshchakov V.S."/>
        </authorList>
    </citation>
    <scope>NUCLEOTIDE SEQUENCE [LARGE SCALE GENOMIC DNA]</scope>
    <source>
        <strain>PM4 (JCM 30641</strain>
        <strain evidence="3">\VKM B-2940)</strain>
    </source>
</reference>
<dbReference type="EMBL" id="LT671858">
    <property type="protein sequence ID" value="SIM49613.1"/>
    <property type="molecule type" value="Genomic_DNA"/>
</dbReference>
<proteinExistence type="predicted"/>
<evidence type="ECO:0000313" key="3">
    <source>
        <dbReference type="Proteomes" id="UP000187822"/>
    </source>
</evidence>
<dbReference type="Proteomes" id="UP000187822">
    <property type="component" value="Chromosome I"/>
</dbReference>
<dbReference type="EMBL" id="LT719092">
    <property type="protein sequence ID" value="SJK84479.1"/>
    <property type="molecule type" value="Genomic_DNA"/>
</dbReference>
<reference evidence="1 4" key="1">
    <citation type="submission" date="2016-04" db="EMBL/GenBank/DDBJ databases">
        <authorList>
            <person name="Evans L.H."/>
            <person name="Alamgir A."/>
            <person name="Owens N."/>
            <person name="Weber N.D."/>
            <person name="Virtaneva K."/>
            <person name="Barbian K."/>
            <person name="Babar A."/>
            <person name="Rosenke K."/>
        </authorList>
    </citation>
    <scope>NUCLEOTIDE SEQUENCE [LARGE SCALE GENOMIC DNA]</scope>
    <source>
        <strain evidence="1">S5</strain>
        <strain evidence="4">S5(T) (JCM 30642 \VKM B-2941)</strain>
    </source>
</reference>
<evidence type="ECO:0000313" key="1">
    <source>
        <dbReference type="EMBL" id="SIM49613.1"/>
    </source>
</evidence>
<dbReference type="KEGG" id="cdiv:CPM_0605"/>
<organism evidence="1 4">
    <name type="scientific">Cuniculiplasma divulgatum</name>
    <dbReference type="NCBI Taxonomy" id="1673428"/>
    <lineage>
        <taxon>Archaea</taxon>
        <taxon>Methanobacteriati</taxon>
        <taxon>Thermoplasmatota</taxon>
        <taxon>Thermoplasmata</taxon>
        <taxon>Thermoplasmatales</taxon>
        <taxon>Cuniculiplasmataceae</taxon>
        <taxon>Cuniculiplasma</taxon>
    </lineage>
</organism>
<keyword evidence="3" id="KW-1185">Reference proteome</keyword>
<dbReference type="Proteomes" id="UP000195607">
    <property type="component" value="Chromosome I"/>
</dbReference>
<name>A0A1N5TMB1_9ARCH</name>
<evidence type="ECO:0000313" key="4">
    <source>
        <dbReference type="Proteomes" id="UP000195607"/>
    </source>
</evidence>
<accession>A0A1N5TMB1</accession>
<gene>
    <name evidence="2" type="ORF">CPM_0605</name>
    <name evidence="1" type="ORF">CSP5_0625</name>
</gene>
<evidence type="ECO:0000313" key="2">
    <source>
        <dbReference type="EMBL" id="SJK84479.1"/>
    </source>
</evidence>
<protein>
    <submittedName>
        <fullName evidence="1">Uncharacterized protein</fullName>
    </submittedName>
</protein>
<dbReference type="AlphaFoldDB" id="A0A1N5TMB1"/>
<sequence>MIDNYETTSISLSEKGMEIGEILSKVEGMMEE</sequence>